<accession>A0ABP0FT88</accession>
<dbReference type="PROSITE" id="PS50865">
    <property type="entry name" value="ZF_MYND_2"/>
    <property type="match status" value="1"/>
</dbReference>
<protein>
    <recommendedName>
        <fullName evidence="11">MYND-type domain-containing protein</fullName>
    </recommendedName>
</protein>
<dbReference type="PROSITE" id="PS01360">
    <property type="entry name" value="ZF_MYND_1"/>
    <property type="match status" value="1"/>
</dbReference>
<evidence type="ECO:0000313" key="12">
    <source>
        <dbReference type="EMBL" id="CAK8682837.1"/>
    </source>
</evidence>
<dbReference type="PROSITE" id="PS50088">
    <property type="entry name" value="ANK_REPEAT"/>
    <property type="match status" value="2"/>
</dbReference>
<comment type="caution">
    <text evidence="12">The sequence shown here is derived from an EMBL/GenBank/DDBJ whole genome shotgun (WGS) entry which is preliminary data.</text>
</comment>
<evidence type="ECO:0000256" key="1">
    <source>
        <dbReference type="ARBA" id="ARBA00004138"/>
    </source>
</evidence>
<evidence type="ECO:0000256" key="3">
    <source>
        <dbReference type="ARBA" id="ARBA00022737"/>
    </source>
</evidence>
<evidence type="ECO:0000256" key="6">
    <source>
        <dbReference type="ARBA" id="ARBA00023043"/>
    </source>
</evidence>
<dbReference type="PANTHER" id="PTHR24150">
    <property type="entry name" value="ANKYRIN REPEAT AND MYND DOMAIN-CONTAINING PROTEIN 2"/>
    <property type="match status" value="1"/>
</dbReference>
<dbReference type="SUPFAM" id="SSF144232">
    <property type="entry name" value="HIT/MYND zinc finger-like"/>
    <property type="match status" value="1"/>
</dbReference>
<keyword evidence="13" id="KW-1185">Reference proteome</keyword>
<feature type="repeat" description="ANK" evidence="9">
    <location>
        <begin position="71"/>
        <end position="103"/>
    </location>
</feature>
<keyword evidence="3" id="KW-0677">Repeat</keyword>
<keyword evidence="2" id="KW-0479">Metal-binding</keyword>
<dbReference type="PROSITE" id="PS50297">
    <property type="entry name" value="ANK_REP_REGION"/>
    <property type="match status" value="2"/>
</dbReference>
<dbReference type="InterPro" id="IPR002110">
    <property type="entry name" value="Ankyrin_rpt"/>
</dbReference>
<dbReference type="PANTHER" id="PTHR24150:SF8">
    <property type="entry name" value="ANKYRIN REPEAT AND MYND DOMAIN-CONTAINING PROTEIN 2"/>
    <property type="match status" value="1"/>
</dbReference>
<organism evidence="12 13">
    <name type="scientific">Clavelina lepadiformis</name>
    <name type="common">Light-bulb sea squirt</name>
    <name type="synonym">Ascidia lepadiformis</name>
    <dbReference type="NCBI Taxonomy" id="159417"/>
    <lineage>
        <taxon>Eukaryota</taxon>
        <taxon>Metazoa</taxon>
        <taxon>Chordata</taxon>
        <taxon>Tunicata</taxon>
        <taxon>Ascidiacea</taxon>
        <taxon>Aplousobranchia</taxon>
        <taxon>Clavelinidae</taxon>
        <taxon>Clavelina</taxon>
    </lineage>
</organism>
<keyword evidence="5" id="KW-0862">Zinc</keyword>
<proteinExistence type="predicted"/>
<evidence type="ECO:0000256" key="4">
    <source>
        <dbReference type="ARBA" id="ARBA00022771"/>
    </source>
</evidence>
<dbReference type="Pfam" id="PF01753">
    <property type="entry name" value="zf-MYND"/>
    <property type="match status" value="1"/>
</dbReference>
<dbReference type="Pfam" id="PF12796">
    <property type="entry name" value="Ank_2"/>
    <property type="match status" value="1"/>
</dbReference>
<dbReference type="SMART" id="SM00248">
    <property type="entry name" value="ANK"/>
    <property type="match status" value="2"/>
</dbReference>
<dbReference type="InterPro" id="IPR036770">
    <property type="entry name" value="Ankyrin_rpt-contain_sf"/>
</dbReference>
<feature type="domain" description="MYND-type" evidence="11">
    <location>
        <begin position="313"/>
        <end position="350"/>
    </location>
</feature>
<evidence type="ECO:0000256" key="7">
    <source>
        <dbReference type="ARBA" id="ARBA00023069"/>
    </source>
</evidence>
<dbReference type="InterPro" id="IPR002893">
    <property type="entry name" value="Znf_MYND"/>
</dbReference>
<sequence>MEDLTKKLFDLVETGKVDEFRSLIKDNHDSQNLHNESGMNLLMQAAYKGHYEMCKYLLECGVEVNETIPDNQYTALMMAGLSGKKDVVSLLLTNGANVEKQNSIGKTAIELTSFVGQHDCANLMKNFLSLDKLEPYYTKQGDNEPRITKGVAASLQKILASTNPHPVKIVLSLMDSPELCNRINIKKTVSVLEDFCGKCVRSKNDYDEILALKVHYYSMILDLCREFLVRHEDKKLDPLVKQLLLADGDGFQVAVEKMIRKSILAFPHSELPLMEHYVRTIHPVTIGSNPTSFSCLLNMFNGMHSTAQRTNVCQACGSNDSPLRCGACKAVSYCSKRCQKMHWFVHKKFCKKS</sequence>
<dbReference type="EMBL" id="CAWYQH010000096">
    <property type="protein sequence ID" value="CAK8682837.1"/>
    <property type="molecule type" value="Genomic_DNA"/>
</dbReference>
<evidence type="ECO:0000313" key="13">
    <source>
        <dbReference type="Proteomes" id="UP001642483"/>
    </source>
</evidence>
<reference evidence="12 13" key="1">
    <citation type="submission" date="2024-02" db="EMBL/GenBank/DDBJ databases">
        <authorList>
            <person name="Daric V."/>
            <person name="Darras S."/>
        </authorList>
    </citation>
    <scope>NUCLEOTIDE SEQUENCE [LARGE SCALE GENOMIC DNA]</scope>
</reference>
<keyword evidence="7" id="KW-0969">Cilium</keyword>
<dbReference type="Gene3D" id="6.10.140.2220">
    <property type="match status" value="1"/>
</dbReference>
<dbReference type="SUPFAM" id="SSF48403">
    <property type="entry name" value="Ankyrin repeat"/>
    <property type="match status" value="1"/>
</dbReference>
<keyword evidence="8" id="KW-0966">Cell projection</keyword>
<dbReference type="Gene3D" id="1.25.40.20">
    <property type="entry name" value="Ankyrin repeat-containing domain"/>
    <property type="match status" value="1"/>
</dbReference>
<evidence type="ECO:0000256" key="9">
    <source>
        <dbReference type="PROSITE-ProRule" id="PRU00023"/>
    </source>
</evidence>
<evidence type="ECO:0000256" key="10">
    <source>
        <dbReference type="PROSITE-ProRule" id="PRU00134"/>
    </source>
</evidence>
<gene>
    <name evidence="12" type="ORF">CVLEPA_LOCUS13606</name>
</gene>
<name>A0ABP0FT88_CLALP</name>
<dbReference type="InterPro" id="IPR052452">
    <property type="entry name" value="Ankyrin-MYND_dom_contain_2"/>
</dbReference>
<keyword evidence="6 9" id="KW-0040">ANK repeat</keyword>
<evidence type="ECO:0000259" key="11">
    <source>
        <dbReference type="PROSITE" id="PS50865"/>
    </source>
</evidence>
<dbReference type="Proteomes" id="UP001642483">
    <property type="component" value="Unassembled WGS sequence"/>
</dbReference>
<evidence type="ECO:0000256" key="2">
    <source>
        <dbReference type="ARBA" id="ARBA00022723"/>
    </source>
</evidence>
<feature type="repeat" description="ANK" evidence="9">
    <location>
        <begin position="37"/>
        <end position="65"/>
    </location>
</feature>
<evidence type="ECO:0000256" key="5">
    <source>
        <dbReference type="ARBA" id="ARBA00022833"/>
    </source>
</evidence>
<evidence type="ECO:0000256" key="8">
    <source>
        <dbReference type="ARBA" id="ARBA00023273"/>
    </source>
</evidence>
<comment type="subcellular location">
    <subcellularLocation>
        <location evidence="1">Cell projection</location>
        <location evidence="1">Cilium</location>
    </subcellularLocation>
</comment>
<keyword evidence="4 10" id="KW-0863">Zinc-finger</keyword>